<dbReference type="RefSeq" id="WP_073270867.1">
    <property type="nucleotide sequence ID" value="NZ_FQTU01000011.1"/>
</dbReference>
<dbReference type="OrthoDB" id="2871129at2"/>
<protein>
    <recommendedName>
        <fullName evidence="4">DUF4367 domain-containing protein</fullName>
    </recommendedName>
</protein>
<accession>A0A1M4XW82</accession>
<dbReference type="STRING" id="1120975.SAMN02746064_01600"/>
<keyword evidence="1" id="KW-1133">Transmembrane helix</keyword>
<evidence type="ECO:0008006" key="4">
    <source>
        <dbReference type="Google" id="ProtNLM"/>
    </source>
</evidence>
<evidence type="ECO:0000313" key="2">
    <source>
        <dbReference type="EMBL" id="SHE97543.1"/>
    </source>
</evidence>
<keyword evidence="3" id="KW-1185">Reference proteome</keyword>
<dbReference type="AlphaFoldDB" id="A0A1M4XW82"/>
<dbReference type="EMBL" id="FQTU01000011">
    <property type="protein sequence ID" value="SHE97543.1"/>
    <property type="molecule type" value="Genomic_DNA"/>
</dbReference>
<reference evidence="2 3" key="1">
    <citation type="submission" date="2016-11" db="EMBL/GenBank/DDBJ databases">
        <authorList>
            <person name="Jaros S."/>
            <person name="Januszkiewicz K."/>
            <person name="Wedrychowicz H."/>
        </authorList>
    </citation>
    <scope>NUCLEOTIDE SEQUENCE [LARGE SCALE GENOMIC DNA]</scope>
    <source>
        <strain evidence="2 3">DSM 14828</strain>
    </source>
</reference>
<dbReference type="Proteomes" id="UP000184251">
    <property type="component" value="Unassembled WGS sequence"/>
</dbReference>
<evidence type="ECO:0000313" key="3">
    <source>
        <dbReference type="Proteomes" id="UP000184251"/>
    </source>
</evidence>
<organism evidence="2 3">
    <name type="scientific">Alkalibacter saccharofermentans DSM 14828</name>
    <dbReference type="NCBI Taxonomy" id="1120975"/>
    <lineage>
        <taxon>Bacteria</taxon>
        <taxon>Bacillati</taxon>
        <taxon>Bacillota</taxon>
        <taxon>Clostridia</taxon>
        <taxon>Eubacteriales</taxon>
        <taxon>Eubacteriaceae</taxon>
        <taxon>Alkalibacter</taxon>
    </lineage>
</organism>
<keyword evidence="1" id="KW-0472">Membrane</keyword>
<feature type="transmembrane region" description="Helical" evidence="1">
    <location>
        <begin position="54"/>
        <end position="72"/>
    </location>
</feature>
<gene>
    <name evidence="2" type="ORF">SAMN02746064_01600</name>
</gene>
<name>A0A1M4XW82_9FIRM</name>
<proteinExistence type="predicted"/>
<keyword evidence="1" id="KW-0812">Transmembrane</keyword>
<evidence type="ECO:0000256" key="1">
    <source>
        <dbReference type="SAM" id="Phobius"/>
    </source>
</evidence>
<sequence>MAKDAFDKLIEDTLHSKTEDMDVYKSITFDKISEEIQRREHEMKRPSKRPRMKIAAALAVSFIATAALLLTTSPGQAALGRFIDLFAPEKTVDQDIEGQKEPTDVTLREDKMGYLIYIDESTYKVEEIDGQDFILPLNPGDSSVYPEVYMKITQEESKSPTELYAEHEAALKTQYETVIAYGDVEYPLEGKMLYANQGDEWNSEVVKYYFTDNTQGGAFIIEQKLFLEASEGHGARFDNMLKDFTIIPAED</sequence>